<proteinExistence type="predicted"/>
<evidence type="ECO:0000313" key="6">
    <source>
        <dbReference type="Proteomes" id="UP001596157"/>
    </source>
</evidence>
<dbReference type="SUPFAM" id="SSF46785">
    <property type="entry name" value="Winged helix' DNA-binding domain"/>
    <property type="match status" value="1"/>
</dbReference>
<protein>
    <submittedName>
        <fullName evidence="5">Methyltransferase</fullName>
    </submittedName>
</protein>
<dbReference type="InterPro" id="IPR029063">
    <property type="entry name" value="SAM-dependent_MTases_sf"/>
</dbReference>
<dbReference type="PANTHER" id="PTHR43712">
    <property type="entry name" value="PUTATIVE (AFU_ORTHOLOGUE AFUA_4G14580)-RELATED"/>
    <property type="match status" value="1"/>
</dbReference>
<dbReference type="InterPro" id="IPR001077">
    <property type="entry name" value="COMT_C"/>
</dbReference>
<evidence type="ECO:0000256" key="3">
    <source>
        <dbReference type="ARBA" id="ARBA00022691"/>
    </source>
</evidence>
<dbReference type="SUPFAM" id="SSF53335">
    <property type="entry name" value="S-adenosyl-L-methionine-dependent methyltransferases"/>
    <property type="match status" value="1"/>
</dbReference>
<gene>
    <name evidence="5" type="ORF">ACFPM7_06310</name>
</gene>
<comment type="caution">
    <text evidence="5">The sequence shown here is derived from an EMBL/GenBank/DDBJ whole genome shotgun (WGS) entry which is preliminary data.</text>
</comment>
<sequence length="335" mass="36437">MTPTTLERAVFGIFSTHSLHLAAKHGLFAALVARPDRTPAELAIDLGVDEATLERLVLVLTSTGVLSQSGGRVRVTDDAVPYVDPESPRCLLGFVEHLVADTAERMGHLDDYLRKGKAAVDAGLPAPFEVIYRDEESTRRFVTAMWQLSFHVSDELARLAELGDARRLVDVGGANGPFSAAALGVYPRLRSTVFDLPAVAPHLAETARAHGLGERLCFQAGDFFADPLPEGDCVAFGYILSDWDDETCAMLLRKAYDALPPGGRVLVMDRLFDADRSGPQATAVMNLSMYFETEGRHRTEAELTGLLRRAGFDGCSVRRSSADKHLVLGTRGARR</sequence>
<evidence type="ECO:0000259" key="4">
    <source>
        <dbReference type="Pfam" id="PF00891"/>
    </source>
</evidence>
<dbReference type="PROSITE" id="PS51683">
    <property type="entry name" value="SAM_OMT_II"/>
    <property type="match status" value="1"/>
</dbReference>
<evidence type="ECO:0000313" key="5">
    <source>
        <dbReference type="EMBL" id="MFC5286658.1"/>
    </source>
</evidence>
<dbReference type="PANTHER" id="PTHR43712:SF2">
    <property type="entry name" value="O-METHYLTRANSFERASE CICE"/>
    <property type="match status" value="1"/>
</dbReference>
<dbReference type="GO" id="GO:0032259">
    <property type="term" value="P:methylation"/>
    <property type="evidence" value="ECO:0007669"/>
    <property type="project" value="UniProtKB-KW"/>
</dbReference>
<dbReference type="Proteomes" id="UP001596157">
    <property type="component" value="Unassembled WGS sequence"/>
</dbReference>
<name>A0ABW0EGZ8_9PSEU</name>
<dbReference type="RefSeq" id="WP_378244796.1">
    <property type="nucleotide sequence ID" value="NZ_JBHSKF010000002.1"/>
</dbReference>
<dbReference type="EMBL" id="JBHSKF010000002">
    <property type="protein sequence ID" value="MFC5286658.1"/>
    <property type="molecule type" value="Genomic_DNA"/>
</dbReference>
<organism evidence="5 6">
    <name type="scientific">Actinokineospora guangxiensis</name>
    <dbReference type="NCBI Taxonomy" id="1490288"/>
    <lineage>
        <taxon>Bacteria</taxon>
        <taxon>Bacillati</taxon>
        <taxon>Actinomycetota</taxon>
        <taxon>Actinomycetes</taxon>
        <taxon>Pseudonocardiales</taxon>
        <taxon>Pseudonocardiaceae</taxon>
        <taxon>Actinokineospora</taxon>
    </lineage>
</organism>
<dbReference type="Pfam" id="PF00891">
    <property type="entry name" value="Methyltransf_2"/>
    <property type="match status" value="1"/>
</dbReference>
<keyword evidence="3" id="KW-0949">S-adenosyl-L-methionine</keyword>
<dbReference type="CDD" id="cd02440">
    <property type="entry name" value="AdoMet_MTases"/>
    <property type="match status" value="1"/>
</dbReference>
<evidence type="ECO:0000256" key="2">
    <source>
        <dbReference type="ARBA" id="ARBA00022679"/>
    </source>
</evidence>
<dbReference type="InterPro" id="IPR036388">
    <property type="entry name" value="WH-like_DNA-bd_sf"/>
</dbReference>
<keyword evidence="2" id="KW-0808">Transferase</keyword>
<feature type="domain" description="O-methyltransferase C-terminal" evidence="4">
    <location>
        <begin position="108"/>
        <end position="312"/>
    </location>
</feature>
<dbReference type="Gene3D" id="3.40.50.150">
    <property type="entry name" value="Vaccinia Virus protein VP39"/>
    <property type="match status" value="1"/>
</dbReference>
<dbReference type="InterPro" id="IPR016461">
    <property type="entry name" value="COMT-like"/>
</dbReference>
<keyword evidence="6" id="KW-1185">Reference proteome</keyword>
<keyword evidence="1 5" id="KW-0489">Methyltransferase</keyword>
<reference evidence="6" key="1">
    <citation type="journal article" date="2019" name="Int. J. Syst. Evol. Microbiol.">
        <title>The Global Catalogue of Microorganisms (GCM) 10K type strain sequencing project: providing services to taxonomists for standard genome sequencing and annotation.</title>
        <authorList>
            <consortium name="The Broad Institute Genomics Platform"/>
            <consortium name="The Broad Institute Genome Sequencing Center for Infectious Disease"/>
            <person name="Wu L."/>
            <person name="Ma J."/>
        </authorList>
    </citation>
    <scope>NUCLEOTIDE SEQUENCE [LARGE SCALE GENOMIC DNA]</scope>
    <source>
        <strain evidence="6">CCUG 59778</strain>
    </source>
</reference>
<accession>A0ABW0EGZ8</accession>
<evidence type="ECO:0000256" key="1">
    <source>
        <dbReference type="ARBA" id="ARBA00022603"/>
    </source>
</evidence>
<dbReference type="PIRSF" id="PIRSF005739">
    <property type="entry name" value="O-mtase"/>
    <property type="match status" value="1"/>
</dbReference>
<dbReference type="GO" id="GO:0008168">
    <property type="term" value="F:methyltransferase activity"/>
    <property type="evidence" value="ECO:0007669"/>
    <property type="project" value="UniProtKB-KW"/>
</dbReference>
<dbReference type="Gene3D" id="1.10.10.10">
    <property type="entry name" value="Winged helix-like DNA-binding domain superfamily/Winged helix DNA-binding domain"/>
    <property type="match status" value="1"/>
</dbReference>
<dbReference type="InterPro" id="IPR036390">
    <property type="entry name" value="WH_DNA-bd_sf"/>
</dbReference>